<dbReference type="SMART" id="SM00670">
    <property type="entry name" value="PINc"/>
    <property type="match status" value="1"/>
</dbReference>
<accession>A0AAE3IHW0</accession>
<dbReference type="Pfam" id="PF13638">
    <property type="entry name" value="PIN_4"/>
    <property type="match status" value="1"/>
</dbReference>
<sequence length="224" mass="25071">MAKKEMESLGRRMKQLREKNGVKSLESMRKLLTASGNDEYRVDNKSTLSRAESGSAGEKTIIKWARAYCDVFGYSGKQTEQFLRGDKIAVPDTSALIKNSQLVDELGEEYNIVVIPDVVIRELDGIKNSNAGALGKKAWEIIREIGYGDRVIRMEYDGDKSIEKDEQIIAVAKKAAEKYGCEVQIITDDADYSAFLKGDETVTALHLREYMITKQKLVNMKGAC</sequence>
<name>A0AAE3IHW0_9FIRM</name>
<dbReference type="InterPro" id="IPR002716">
    <property type="entry name" value="PIN_dom"/>
</dbReference>
<proteinExistence type="predicted"/>
<dbReference type="Gene3D" id="3.40.50.1010">
    <property type="entry name" value="5'-nuclease"/>
    <property type="match status" value="1"/>
</dbReference>
<protein>
    <submittedName>
        <fullName evidence="3">PIN domain-containing protein</fullName>
    </submittedName>
</protein>
<feature type="domain" description="PIN" evidence="2">
    <location>
        <begin position="87"/>
        <end position="194"/>
    </location>
</feature>
<dbReference type="EMBL" id="JAOQJZ010000013">
    <property type="protein sequence ID" value="MCU6706583.1"/>
    <property type="molecule type" value="Genomic_DNA"/>
</dbReference>
<evidence type="ECO:0000313" key="4">
    <source>
        <dbReference type="Proteomes" id="UP001208131"/>
    </source>
</evidence>
<dbReference type="RefSeq" id="WP_267301702.1">
    <property type="nucleotide sequence ID" value="NZ_JAOQJZ010000013.1"/>
</dbReference>
<evidence type="ECO:0000313" key="3">
    <source>
        <dbReference type="EMBL" id="MCU6706583.1"/>
    </source>
</evidence>
<feature type="region of interest" description="Disordered" evidence="1">
    <location>
        <begin position="1"/>
        <end position="21"/>
    </location>
</feature>
<organism evidence="3 4">
    <name type="scientific">Hominimerdicola aceti</name>
    <dbReference type="NCBI Taxonomy" id="2981726"/>
    <lineage>
        <taxon>Bacteria</taxon>
        <taxon>Bacillati</taxon>
        <taxon>Bacillota</taxon>
        <taxon>Clostridia</taxon>
        <taxon>Eubacteriales</taxon>
        <taxon>Oscillospiraceae</taxon>
        <taxon>Hominimerdicola</taxon>
    </lineage>
</organism>
<comment type="caution">
    <text evidence="3">The sequence shown here is derived from an EMBL/GenBank/DDBJ whole genome shotgun (WGS) entry which is preliminary data.</text>
</comment>
<reference evidence="3 4" key="1">
    <citation type="journal article" date="2021" name="ISME Commun">
        <title>Automated analysis of genomic sequences facilitates high-throughput and comprehensive description of bacteria.</title>
        <authorList>
            <person name="Hitch T.C.A."/>
        </authorList>
    </citation>
    <scope>NUCLEOTIDE SEQUENCE [LARGE SCALE GENOMIC DNA]</scope>
    <source>
        <strain evidence="3 4">Sanger_31</strain>
    </source>
</reference>
<evidence type="ECO:0000256" key="1">
    <source>
        <dbReference type="SAM" id="MobiDB-lite"/>
    </source>
</evidence>
<dbReference type="InterPro" id="IPR029060">
    <property type="entry name" value="PIN-like_dom_sf"/>
</dbReference>
<evidence type="ECO:0000259" key="2">
    <source>
        <dbReference type="SMART" id="SM00670"/>
    </source>
</evidence>
<dbReference type="SUPFAM" id="SSF88723">
    <property type="entry name" value="PIN domain-like"/>
    <property type="match status" value="1"/>
</dbReference>
<dbReference type="Proteomes" id="UP001208131">
    <property type="component" value="Unassembled WGS sequence"/>
</dbReference>
<gene>
    <name evidence="3" type="ORF">OCV57_11690</name>
</gene>
<keyword evidence="4" id="KW-1185">Reference proteome</keyword>
<dbReference type="AlphaFoldDB" id="A0AAE3IHW0"/>